<organism evidence="10 11">
    <name type="scientific">Terrimicrobium sacchariphilum</name>
    <dbReference type="NCBI Taxonomy" id="690879"/>
    <lineage>
        <taxon>Bacteria</taxon>
        <taxon>Pseudomonadati</taxon>
        <taxon>Verrucomicrobiota</taxon>
        <taxon>Terrimicrobiia</taxon>
        <taxon>Terrimicrobiales</taxon>
        <taxon>Terrimicrobiaceae</taxon>
        <taxon>Terrimicrobium</taxon>
    </lineage>
</organism>
<comment type="subcellular location">
    <subcellularLocation>
        <location evidence="2">Cytoplasm</location>
    </subcellularLocation>
</comment>
<dbReference type="InParanoid" id="A0A146GBH5"/>
<evidence type="ECO:0000256" key="3">
    <source>
        <dbReference type="ARBA" id="ARBA00008145"/>
    </source>
</evidence>
<evidence type="ECO:0000256" key="9">
    <source>
        <dbReference type="NCBIfam" id="TIGR03840"/>
    </source>
</evidence>
<dbReference type="InterPro" id="IPR022474">
    <property type="entry name" value="Thiopur_S-MeTfrase_Se/Te_detox"/>
</dbReference>
<evidence type="ECO:0000256" key="6">
    <source>
        <dbReference type="ARBA" id="ARBA00022603"/>
    </source>
</evidence>
<dbReference type="PANTHER" id="PTHR10259">
    <property type="entry name" value="THIOPURINE S-METHYLTRANSFERASE"/>
    <property type="match status" value="1"/>
</dbReference>
<keyword evidence="8" id="KW-0949">S-adenosyl-L-methionine</keyword>
<dbReference type="STRING" id="690879.TSACC_22977"/>
<dbReference type="SUPFAM" id="SSF53335">
    <property type="entry name" value="S-adenosyl-L-methionine-dependent methyltransferases"/>
    <property type="match status" value="1"/>
</dbReference>
<dbReference type="InterPro" id="IPR029063">
    <property type="entry name" value="SAM-dependent_MTases_sf"/>
</dbReference>
<dbReference type="GO" id="GO:0032259">
    <property type="term" value="P:methylation"/>
    <property type="evidence" value="ECO:0007669"/>
    <property type="project" value="UniProtKB-KW"/>
</dbReference>
<evidence type="ECO:0000313" key="11">
    <source>
        <dbReference type="Proteomes" id="UP000076023"/>
    </source>
</evidence>
<evidence type="ECO:0000256" key="8">
    <source>
        <dbReference type="ARBA" id="ARBA00022691"/>
    </source>
</evidence>
<dbReference type="NCBIfam" id="TIGR03840">
    <property type="entry name" value="TMPT_Se_Te"/>
    <property type="match status" value="1"/>
</dbReference>
<dbReference type="GO" id="GO:0008119">
    <property type="term" value="F:thiopurine S-methyltransferase activity"/>
    <property type="evidence" value="ECO:0007669"/>
    <property type="project" value="UniProtKB-UniRule"/>
</dbReference>
<evidence type="ECO:0000256" key="7">
    <source>
        <dbReference type="ARBA" id="ARBA00022679"/>
    </source>
</evidence>
<dbReference type="Proteomes" id="UP000076023">
    <property type="component" value="Unassembled WGS sequence"/>
</dbReference>
<dbReference type="EC" id="2.1.1.67" evidence="4 9"/>
<proteinExistence type="inferred from homology"/>
<dbReference type="PANTHER" id="PTHR10259:SF11">
    <property type="entry name" value="THIOPURINE S-METHYLTRANSFERASE"/>
    <property type="match status" value="1"/>
</dbReference>
<dbReference type="PIRSF" id="PIRSF023956">
    <property type="entry name" value="Thiopurine_S-methyltransferase"/>
    <property type="match status" value="1"/>
</dbReference>
<comment type="caution">
    <text evidence="10">The sequence shown here is derived from an EMBL/GenBank/DDBJ whole genome shotgun (WGS) entry which is preliminary data.</text>
</comment>
<dbReference type="Pfam" id="PF05724">
    <property type="entry name" value="TPMT"/>
    <property type="match status" value="1"/>
</dbReference>
<keyword evidence="7 10" id="KW-0808">Transferase</keyword>
<dbReference type="InterPro" id="IPR025835">
    <property type="entry name" value="Thiopurine_S-MeTrfase"/>
</dbReference>
<comment type="catalytic activity">
    <reaction evidence="1">
        <text>S-adenosyl-L-methionine + a thiopurine = S-adenosyl-L-homocysteine + a thiopurine S-methylether.</text>
        <dbReference type="EC" id="2.1.1.67"/>
    </reaction>
</comment>
<evidence type="ECO:0000256" key="5">
    <source>
        <dbReference type="ARBA" id="ARBA00022490"/>
    </source>
</evidence>
<keyword evidence="11" id="KW-1185">Reference proteome</keyword>
<evidence type="ECO:0000256" key="4">
    <source>
        <dbReference type="ARBA" id="ARBA00011905"/>
    </source>
</evidence>
<evidence type="ECO:0000313" key="10">
    <source>
        <dbReference type="EMBL" id="GAT34552.1"/>
    </source>
</evidence>
<dbReference type="GO" id="GO:0005737">
    <property type="term" value="C:cytoplasm"/>
    <property type="evidence" value="ECO:0007669"/>
    <property type="project" value="UniProtKB-SubCell"/>
</dbReference>
<dbReference type="Gene3D" id="3.40.50.150">
    <property type="entry name" value="Vaccinia Virus protein VP39"/>
    <property type="match status" value="1"/>
</dbReference>
<evidence type="ECO:0000256" key="2">
    <source>
        <dbReference type="ARBA" id="ARBA00004496"/>
    </source>
</evidence>
<dbReference type="AlphaFoldDB" id="A0A146GBH5"/>
<dbReference type="RefSeq" id="WP_075080170.1">
    <property type="nucleotide sequence ID" value="NZ_BDCO01000002.1"/>
</dbReference>
<keyword evidence="5" id="KW-0963">Cytoplasm</keyword>
<dbReference type="HAMAP" id="MF_00812">
    <property type="entry name" value="Thiopur_methtran"/>
    <property type="match status" value="1"/>
</dbReference>
<sequence>MDHDFWHDKWATNDIGFHAPIPNTHLVNFLAQLAPAPGARVFVPLCGKTLDIHWLLAGGYQVVGAELSRVAVEQLFADLRVTPQVTPCGALTRFHAPHLDILQGDIFEVSAETLGPVDLIYDRAALVALPGDLRVRYAAHLRAITQHAPQLLVCFHYDQSLMGGPPFSIGEKEVAALYSAHYAVEPLESVEIAGGLKGLCPATEDVWALRRQAGKAGSP</sequence>
<dbReference type="OrthoDB" id="189743at2"/>
<dbReference type="PROSITE" id="PS51585">
    <property type="entry name" value="SAM_MT_TPMT"/>
    <property type="match status" value="1"/>
</dbReference>
<comment type="similarity">
    <text evidence="3">Belongs to the class I-like SAM-binding methyltransferase superfamily. TPMT family.</text>
</comment>
<name>A0A146GBH5_TERSA</name>
<protein>
    <recommendedName>
        <fullName evidence="4 9">Thiopurine S-methyltransferase</fullName>
        <ecNumber evidence="4 9">2.1.1.67</ecNumber>
    </recommendedName>
</protein>
<keyword evidence="6 10" id="KW-0489">Methyltransferase</keyword>
<dbReference type="FunFam" id="3.40.50.150:FF:000101">
    <property type="entry name" value="Thiopurine S-methyltransferase"/>
    <property type="match status" value="1"/>
</dbReference>
<dbReference type="InterPro" id="IPR008854">
    <property type="entry name" value="TPMT"/>
</dbReference>
<gene>
    <name evidence="10" type="ORF">TSACC_22977</name>
</gene>
<evidence type="ECO:0000256" key="1">
    <source>
        <dbReference type="ARBA" id="ARBA00000903"/>
    </source>
</evidence>
<dbReference type="EMBL" id="BDCO01000002">
    <property type="protein sequence ID" value="GAT34552.1"/>
    <property type="molecule type" value="Genomic_DNA"/>
</dbReference>
<accession>A0A146GBH5</accession>
<dbReference type="GO" id="GO:0010038">
    <property type="term" value="P:response to metal ion"/>
    <property type="evidence" value="ECO:0007669"/>
    <property type="project" value="InterPro"/>
</dbReference>
<reference evidence="11" key="1">
    <citation type="journal article" date="2017" name="Genome Announc.">
        <title>Draft Genome Sequence of Terrimicrobium sacchariphilum NM-5T, a Facultative Anaerobic Soil Bacterium of the Class Spartobacteria.</title>
        <authorList>
            <person name="Qiu Y.L."/>
            <person name="Tourlousse D.M."/>
            <person name="Matsuura N."/>
            <person name="Ohashi A."/>
            <person name="Sekiguchi Y."/>
        </authorList>
    </citation>
    <scope>NUCLEOTIDE SEQUENCE [LARGE SCALE GENOMIC DNA]</scope>
    <source>
        <strain evidence="11">NM-5</strain>
    </source>
</reference>